<organism evidence="4 5">
    <name type="scientific">Marinomonas vulgaris</name>
    <dbReference type="NCBI Taxonomy" id="2823372"/>
    <lineage>
        <taxon>Bacteria</taxon>
        <taxon>Pseudomonadati</taxon>
        <taxon>Pseudomonadota</taxon>
        <taxon>Gammaproteobacteria</taxon>
        <taxon>Oceanospirillales</taxon>
        <taxon>Oceanospirillaceae</taxon>
        <taxon>Marinomonas</taxon>
    </lineage>
</organism>
<keyword evidence="5" id="KW-1185">Reference proteome</keyword>
<evidence type="ECO:0000313" key="5">
    <source>
        <dbReference type="Proteomes" id="UP000679722"/>
    </source>
</evidence>
<feature type="transmembrane region" description="Helical" evidence="2">
    <location>
        <begin position="522"/>
        <end position="540"/>
    </location>
</feature>
<keyword evidence="2" id="KW-1133">Transmembrane helix</keyword>
<reference evidence="5" key="2">
    <citation type="submission" date="2023-07" db="EMBL/GenBank/DDBJ databases">
        <title>Marinomonas vulgaris A79, complete genome.</title>
        <authorList>
            <person name="Ying J.-J."/>
        </authorList>
    </citation>
    <scope>NUCLEOTIDE SEQUENCE [LARGE SCALE GENOMIC DNA]</scope>
    <source>
        <strain evidence="5">A79</strain>
    </source>
</reference>
<dbReference type="Gene3D" id="1.10.287.1490">
    <property type="match status" value="1"/>
</dbReference>
<evidence type="ECO:0000256" key="3">
    <source>
        <dbReference type="SAM" id="SignalP"/>
    </source>
</evidence>
<dbReference type="RefSeq" id="WP_211535842.1">
    <property type="nucleotide sequence ID" value="NZ_JAGSSV010000005.1"/>
</dbReference>
<feature type="chain" id="PRO_5046347305" description="Chromosome partition protein Smc" evidence="3">
    <location>
        <begin position="27"/>
        <end position="547"/>
    </location>
</feature>
<feature type="coiled-coil region" evidence="1">
    <location>
        <begin position="58"/>
        <end position="218"/>
    </location>
</feature>
<feature type="coiled-coil region" evidence="1">
    <location>
        <begin position="281"/>
        <end position="308"/>
    </location>
</feature>
<comment type="caution">
    <text evidence="4">The sequence shown here is derived from an EMBL/GenBank/DDBJ whole genome shotgun (WGS) entry which is preliminary data.</text>
</comment>
<proteinExistence type="predicted"/>
<dbReference type="Proteomes" id="UP000679722">
    <property type="component" value="Unassembled WGS sequence"/>
</dbReference>
<keyword evidence="3" id="KW-0732">Signal</keyword>
<reference evidence="4 5" key="1">
    <citation type="submission" date="2021-04" db="EMBL/GenBank/DDBJ databases">
        <authorList>
            <person name="Sun C."/>
        </authorList>
    </citation>
    <scope>NUCLEOTIDE SEQUENCE [LARGE SCALE GENOMIC DNA]</scope>
    <source>
        <strain evidence="4 5">A79</strain>
    </source>
</reference>
<dbReference type="PROSITE" id="PS51257">
    <property type="entry name" value="PROKAR_LIPOPROTEIN"/>
    <property type="match status" value="1"/>
</dbReference>
<dbReference type="Gene3D" id="1.20.5.340">
    <property type="match status" value="1"/>
</dbReference>
<keyword evidence="2" id="KW-0472">Membrane</keyword>
<feature type="signal peptide" evidence="3">
    <location>
        <begin position="1"/>
        <end position="26"/>
    </location>
</feature>
<keyword evidence="2" id="KW-0812">Transmembrane</keyword>
<sequence>MKSCKRMVIPITFGLLLSACSTTSQEQSDSMMSTDAVESGIDTSLIGQDAQQLTAPEADQDQEKISALEQEISDKDTQISSLQQKIADNQAQLAALNQSLDQKDELIARLQSDKSNIDAETLSILEEQKASRAALESRYTALTLDNDLLKRRISQLENENTALKQQIVRLESLPKNNDEYPVRYLALLSENTQLQQAYANLEVDNEANQQRLSALKKENLILGGALSDSRAQQQILWDRIRAFEVAPTITDVPSEVAEPSSSMTEQPRTDSMASLLPKNDAFDYQGENQRLRTELESLQNRVLEQGQAIDDYHADVVRLEAALDESSNYEARWKALDQELAQSQQDNAALSIRLNAAQEALLASQAELTALAMQLNETQQSLELNENRSITIAAAIDSLQSQTRSTLQNVQWQLPSEMALYDNFEILVSADVSPALTGQTYQAELITDSDIRMVSEPVASAVVQNARLQWRWRVAGLNEKPNAQLNLFVSQQMNFQDQKIQRQVYRGSETLSLINTNLLEKYGYWSIAILMGLLGGFLVGRLNKPKK</sequence>
<accession>A0ABS5HAK2</accession>
<evidence type="ECO:0000313" key="4">
    <source>
        <dbReference type="EMBL" id="MBR7888495.1"/>
    </source>
</evidence>
<keyword evidence="1" id="KW-0175">Coiled coil</keyword>
<evidence type="ECO:0000256" key="2">
    <source>
        <dbReference type="SAM" id="Phobius"/>
    </source>
</evidence>
<evidence type="ECO:0000256" key="1">
    <source>
        <dbReference type="SAM" id="Coils"/>
    </source>
</evidence>
<evidence type="ECO:0008006" key="6">
    <source>
        <dbReference type="Google" id="ProtNLM"/>
    </source>
</evidence>
<gene>
    <name evidence="4" type="ORF">J9B83_06025</name>
</gene>
<dbReference type="EMBL" id="JAGSSV010000005">
    <property type="protein sequence ID" value="MBR7888495.1"/>
    <property type="molecule type" value="Genomic_DNA"/>
</dbReference>
<name>A0ABS5HAK2_9GAMM</name>
<protein>
    <recommendedName>
        <fullName evidence="6">Chromosome partition protein Smc</fullName>
    </recommendedName>
</protein>